<feature type="region of interest" description="Disordered" evidence="1">
    <location>
        <begin position="233"/>
        <end position="306"/>
    </location>
</feature>
<dbReference type="CDD" id="cd06257">
    <property type="entry name" value="DnaJ"/>
    <property type="match status" value="1"/>
</dbReference>
<dbReference type="GO" id="GO:0005737">
    <property type="term" value="C:cytoplasm"/>
    <property type="evidence" value="ECO:0007669"/>
    <property type="project" value="TreeGrafter"/>
</dbReference>
<feature type="compositionally biased region" description="Polar residues" evidence="1">
    <location>
        <begin position="110"/>
        <end position="152"/>
    </location>
</feature>
<dbReference type="Gene3D" id="1.10.287.110">
    <property type="entry name" value="DnaJ domain"/>
    <property type="match status" value="1"/>
</dbReference>
<protein>
    <recommendedName>
        <fullName evidence="2">J domain-containing protein</fullName>
    </recommendedName>
</protein>
<reference evidence="3 4" key="1">
    <citation type="submission" date="2014-06" db="EMBL/GenBank/DDBJ databases">
        <authorList>
            <person name="Swart Estienne"/>
        </authorList>
    </citation>
    <scope>NUCLEOTIDE SEQUENCE [LARGE SCALE GENOMIC DNA]</scope>
    <source>
        <strain evidence="3 4">130c</strain>
    </source>
</reference>
<dbReference type="InterPro" id="IPR001623">
    <property type="entry name" value="DnaJ_domain"/>
</dbReference>
<feature type="compositionally biased region" description="Low complexity" evidence="1">
    <location>
        <begin position="267"/>
        <end position="277"/>
    </location>
</feature>
<dbReference type="GO" id="GO:0031982">
    <property type="term" value="C:vesicle"/>
    <property type="evidence" value="ECO:0007669"/>
    <property type="project" value="TreeGrafter"/>
</dbReference>
<keyword evidence="4" id="KW-1185">Reference proteome</keyword>
<dbReference type="GO" id="GO:0072583">
    <property type="term" value="P:clathrin-dependent endocytosis"/>
    <property type="evidence" value="ECO:0007669"/>
    <property type="project" value="TreeGrafter"/>
</dbReference>
<dbReference type="EMBL" id="CCKQ01012163">
    <property type="protein sequence ID" value="CDW83773.1"/>
    <property type="molecule type" value="Genomic_DNA"/>
</dbReference>
<dbReference type="SUPFAM" id="SSF46565">
    <property type="entry name" value="Chaperone J-domain"/>
    <property type="match status" value="1"/>
</dbReference>
<dbReference type="OrthoDB" id="1717591at2759"/>
<sequence>MAKPIVCEYFIQNDMNETDLKSNPYPNIFILPKKYASVSDVRLSEVIEAFPLVYADPNSNYVLRFETSLQISQSKRLTVWQDIDPAQDIAVPHNKEKIRIKALRLPKGINTNNLVKQPRQQYKPEQQSRSQRTSALNSENQNVFEPEIQQQVKGKDSRMSFPDLGSVFSRFGGLFEDKGDHNEDEEVEDTQPNAWDTINYQKVQDNANHKQQTTNLLFTEDDDDSYQQQNQQNLFEPNNSNPYTNGPSEKQNSDGFDIFNTSPNVHQQKQQTQQNQQPSMFGNDLFDLNFSDPAPSHSTTQSQSSFTLDPSLAAGFQQQTQTNSKIDDVKDIFKKQAQQKEEWHAAYAKHEDRINNWVGKGPMKNHIRVLLCTLQDVLWPNNGWQRVGMDKLLDPQEVKKYYRKATMLCHPDKLRNCENEPDKVYIANRCFAAITEAYNIFKKEEGIQ</sequence>
<dbReference type="AlphaFoldDB" id="A0A078ASB4"/>
<accession>A0A078ASB4</accession>
<proteinExistence type="predicted"/>
<evidence type="ECO:0000313" key="4">
    <source>
        <dbReference type="Proteomes" id="UP000039865"/>
    </source>
</evidence>
<dbReference type="OMA" id="FLPFKIC"/>
<feature type="compositionally biased region" description="Low complexity" evidence="1">
    <location>
        <begin position="296"/>
        <end position="305"/>
    </location>
</feature>
<dbReference type="GO" id="GO:0030276">
    <property type="term" value="F:clathrin binding"/>
    <property type="evidence" value="ECO:0007669"/>
    <property type="project" value="TreeGrafter"/>
</dbReference>
<dbReference type="Proteomes" id="UP000039865">
    <property type="component" value="Unassembled WGS sequence"/>
</dbReference>
<dbReference type="Pfam" id="PF00226">
    <property type="entry name" value="DnaJ"/>
    <property type="match status" value="1"/>
</dbReference>
<dbReference type="PROSITE" id="PS50076">
    <property type="entry name" value="DNAJ_2"/>
    <property type="match status" value="1"/>
</dbReference>
<feature type="domain" description="J" evidence="2">
    <location>
        <begin position="382"/>
        <end position="448"/>
    </location>
</feature>
<feature type="region of interest" description="Disordered" evidence="1">
    <location>
        <begin position="110"/>
        <end position="160"/>
    </location>
</feature>
<dbReference type="InterPro" id="IPR036869">
    <property type="entry name" value="J_dom_sf"/>
</dbReference>
<gene>
    <name evidence="3" type="primary">Contig8179.g8724</name>
    <name evidence="3" type="ORF">STYLEM_12823</name>
</gene>
<evidence type="ECO:0000313" key="3">
    <source>
        <dbReference type="EMBL" id="CDW83773.1"/>
    </source>
</evidence>
<organism evidence="3 4">
    <name type="scientific">Stylonychia lemnae</name>
    <name type="common">Ciliate</name>
    <dbReference type="NCBI Taxonomy" id="5949"/>
    <lineage>
        <taxon>Eukaryota</taxon>
        <taxon>Sar</taxon>
        <taxon>Alveolata</taxon>
        <taxon>Ciliophora</taxon>
        <taxon>Intramacronucleata</taxon>
        <taxon>Spirotrichea</taxon>
        <taxon>Stichotrichia</taxon>
        <taxon>Sporadotrichida</taxon>
        <taxon>Oxytrichidae</taxon>
        <taxon>Stylonychinae</taxon>
        <taxon>Stylonychia</taxon>
    </lineage>
</organism>
<dbReference type="PANTHER" id="PTHR23172:SF19">
    <property type="entry name" value="J DOMAIN-CONTAINING PROTEIN"/>
    <property type="match status" value="1"/>
</dbReference>
<evidence type="ECO:0000256" key="1">
    <source>
        <dbReference type="SAM" id="MobiDB-lite"/>
    </source>
</evidence>
<feature type="compositionally biased region" description="Polar residues" evidence="1">
    <location>
        <begin position="234"/>
        <end position="266"/>
    </location>
</feature>
<dbReference type="GO" id="GO:0072318">
    <property type="term" value="P:clathrin coat disassembly"/>
    <property type="evidence" value="ECO:0007669"/>
    <property type="project" value="TreeGrafter"/>
</dbReference>
<evidence type="ECO:0000259" key="2">
    <source>
        <dbReference type="PROSITE" id="PS50076"/>
    </source>
</evidence>
<name>A0A078ASB4_STYLE</name>
<dbReference type="InParanoid" id="A0A078ASB4"/>
<dbReference type="PANTHER" id="PTHR23172">
    <property type="entry name" value="AUXILIN/CYCLIN G-ASSOCIATED KINASE-RELATED"/>
    <property type="match status" value="1"/>
</dbReference>